<feature type="signal peptide" evidence="1">
    <location>
        <begin position="1"/>
        <end position="26"/>
    </location>
</feature>
<evidence type="ECO:0000256" key="1">
    <source>
        <dbReference type="SAM" id="SignalP"/>
    </source>
</evidence>
<accession>A0A6M1SIM1</accession>
<dbReference type="PANTHER" id="PTHR36057:SF1">
    <property type="entry name" value="LIPOPROTEIN LIPID ATTACHMENT SITE-LIKE PROTEIN, PUTATIVE (DUF1223)-RELATED"/>
    <property type="match status" value="1"/>
</dbReference>
<dbReference type="Pfam" id="PF06764">
    <property type="entry name" value="DUF1223"/>
    <property type="match status" value="1"/>
</dbReference>
<name>A0A6M1SIM1_9HYPH</name>
<dbReference type="InterPro" id="IPR010634">
    <property type="entry name" value="DUF1223"/>
</dbReference>
<dbReference type="InterPro" id="IPR036249">
    <property type="entry name" value="Thioredoxin-like_sf"/>
</dbReference>
<feature type="chain" id="PRO_5026937230" evidence="1">
    <location>
        <begin position="27"/>
        <end position="234"/>
    </location>
</feature>
<protein>
    <submittedName>
        <fullName evidence="2">DUF1223 domain-containing protein</fullName>
    </submittedName>
</protein>
<dbReference type="SUPFAM" id="SSF52833">
    <property type="entry name" value="Thioredoxin-like"/>
    <property type="match status" value="1"/>
</dbReference>
<evidence type="ECO:0000313" key="2">
    <source>
        <dbReference type="EMBL" id="NGO66656.1"/>
    </source>
</evidence>
<dbReference type="RefSeq" id="WP_163897609.1">
    <property type="nucleotide sequence ID" value="NZ_CP048425.1"/>
</dbReference>
<dbReference type="PANTHER" id="PTHR36057">
    <property type="match status" value="1"/>
</dbReference>
<proteinExistence type="predicted"/>
<keyword evidence="1" id="KW-0732">Signal</keyword>
<evidence type="ECO:0000313" key="3">
    <source>
        <dbReference type="Proteomes" id="UP000477849"/>
    </source>
</evidence>
<dbReference type="Proteomes" id="UP000477849">
    <property type="component" value="Unassembled WGS sequence"/>
</dbReference>
<reference evidence="2 3" key="1">
    <citation type="submission" date="2020-02" db="EMBL/GenBank/DDBJ databases">
        <title>Genome sequence of the type strain CCBAU10050 of Rhizobium daejeonense.</title>
        <authorList>
            <person name="Gao J."/>
            <person name="Sun J."/>
        </authorList>
    </citation>
    <scope>NUCLEOTIDE SEQUENCE [LARGE SCALE GENOMIC DNA]</scope>
    <source>
        <strain evidence="2 3">CCBAU10050</strain>
    </source>
</reference>
<sequence>MPISRTIAMQILSAGIVLSAAATARAADQPLTVVELFTSQGCSSCPPANANLIELARGRNILVLSFSVTYWDYLGWKDTNGREEFTARQVVYEPALGLRGPFTPQMVFNGRTSAVGNNLPEARELISRAEPLAGPAIAVNRSSVKIESDHGFRQTADIWLVRYDPAVENVPVSRGENRGSTLAHTHVVHALRHLGTYQGEAVRLKFPQAGRNLRTAVLLQLPQGGALLSAGTDR</sequence>
<organism evidence="2 3">
    <name type="scientific">Rhizobium daejeonense</name>
    <dbReference type="NCBI Taxonomy" id="240521"/>
    <lineage>
        <taxon>Bacteria</taxon>
        <taxon>Pseudomonadati</taxon>
        <taxon>Pseudomonadota</taxon>
        <taxon>Alphaproteobacteria</taxon>
        <taxon>Hyphomicrobiales</taxon>
        <taxon>Rhizobiaceae</taxon>
        <taxon>Rhizobium/Agrobacterium group</taxon>
        <taxon>Rhizobium</taxon>
    </lineage>
</organism>
<comment type="caution">
    <text evidence="2">The sequence shown here is derived from an EMBL/GenBank/DDBJ whole genome shotgun (WGS) entry which is preliminary data.</text>
</comment>
<gene>
    <name evidence="2" type="ORF">G6N76_23620</name>
</gene>
<dbReference type="EMBL" id="JAAKZH010000014">
    <property type="protein sequence ID" value="NGO66656.1"/>
    <property type="molecule type" value="Genomic_DNA"/>
</dbReference>
<dbReference type="AlphaFoldDB" id="A0A6M1SIM1"/>
<keyword evidence="3" id="KW-1185">Reference proteome</keyword>